<reference evidence="7 8" key="1">
    <citation type="submission" date="2016-10" db="EMBL/GenBank/DDBJ databases">
        <authorList>
            <person name="de Groot N.N."/>
        </authorList>
    </citation>
    <scope>NUCLEOTIDE SEQUENCE [LARGE SCALE GENOMIC DNA]</scope>
    <source>
        <strain evidence="7 8">RK1</strain>
    </source>
</reference>
<keyword evidence="3" id="KW-0731">Sigma factor</keyword>
<dbReference type="OrthoDB" id="655312at2"/>
<keyword evidence="4" id="KW-0804">Transcription</keyword>
<dbReference type="PANTHER" id="PTHR43133:SF46">
    <property type="entry name" value="RNA POLYMERASE SIGMA-70 FACTOR ECF SUBFAMILY"/>
    <property type="match status" value="1"/>
</dbReference>
<evidence type="ECO:0000313" key="7">
    <source>
        <dbReference type="EMBL" id="SFI91862.1"/>
    </source>
</evidence>
<accession>A0A1I3M4I0</accession>
<dbReference type="CDD" id="cd06171">
    <property type="entry name" value="Sigma70_r4"/>
    <property type="match status" value="1"/>
</dbReference>
<keyword evidence="8" id="KW-1185">Reference proteome</keyword>
<gene>
    <name evidence="7" type="ORF">SAMN05444682_106243</name>
</gene>
<evidence type="ECO:0000256" key="2">
    <source>
        <dbReference type="ARBA" id="ARBA00023015"/>
    </source>
</evidence>
<evidence type="ECO:0000256" key="4">
    <source>
        <dbReference type="ARBA" id="ARBA00023163"/>
    </source>
</evidence>
<dbReference type="InterPro" id="IPR039425">
    <property type="entry name" value="RNA_pol_sigma-70-like"/>
</dbReference>
<dbReference type="Pfam" id="PF04542">
    <property type="entry name" value="Sigma70_r2"/>
    <property type="match status" value="1"/>
</dbReference>
<dbReference type="SUPFAM" id="SSF88946">
    <property type="entry name" value="Sigma2 domain of RNA polymerase sigma factors"/>
    <property type="match status" value="1"/>
</dbReference>
<feature type="domain" description="RNA polymerase sigma-70 region 2" evidence="5">
    <location>
        <begin position="27"/>
        <end position="94"/>
    </location>
</feature>
<organism evidence="7 8">
    <name type="scientific">Parapedobacter indicus</name>
    <dbReference type="NCBI Taxonomy" id="1477437"/>
    <lineage>
        <taxon>Bacteria</taxon>
        <taxon>Pseudomonadati</taxon>
        <taxon>Bacteroidota</taxon>
        <taxon>Sphingobacteriia</taxon>
        <taxon>Sphingobacteriales</taxon>
        <taxon>Sphingobacteriaceae</taxon>
        <taxon>Parapedobacter</taxon>
    </lineage>
</organism>
<dbReference type="PANTHER" id="PTHR43133">
    <property type="entry name" value="RNA POLYMERASE ECF-TYPE SIGMA FACTO"/>
    <property type="match status" value="1"/>
</dbReference>
<dbReference type="Proteomes" id="UP000198670">
    <property type="component" value="Unassembled WGS sequence"/>
</dbReference>
<dbReference type="Pfam" id="PF08281">
    <property type="entry name" value="Sigma70_r4_2"/>
    <property type="match status" value="1"/>
</dbReference>
<dbReference type="InterPro" id="IPR013324">
    <property type="entry name" value="RNA_pol_sigma_r3/r4-like"/>
</dbReference>
<proteinExistence type="inferred from homology"/>
<dbReference type="AlphaFoldDB" id="A0A1I3M4I0"/>
<feature type="domain" description="RNA polymerase sigma factor 70 region 4 type 2" evidence="6">
    <location>
        <begin position="124"/>
        <end position="175"/>
    </location>
</feature>
<dbReference type="SUPFAM" id="SSF88659">
    <property type="entry name" value="Sigma3 and sigma4 domains of RNA polymerase sigma factors"/>
    <property type="match status" value="1"/>
</dbReference>
<dbReference type="InterPro" id="IPR014284">
    <property type="entry name" value="RNA_pol_sigma-70_dom"/>
</dbReference>
<dbReference type="RefSeq" id="WP_090627736.1">
    <property type="nucleotide sequence ID" value="NZ_FOQO01000006.1"/>
</dbReference>
<evidence type="ECO:0000259" key="5">
    <source>
        <dbReference type="Pfam" id="PF04542"/>
    </source>
</evidence>
<dbReference type="InterPro" id="IPR013325">
    <property type="entry name" value="RNA_pol_sigma_r2"/>
</dbReference>
<evidence type="ECO:0000259" key="6">
    <source>
        <dbReference type="Pfam" id="PF08281"/>
    </source>
</evidence>
<protein>
    <submittedName>
        <fullName evidence="7">RNA polymerase sigma-70 factor, ECF subfamily</fullName>
    </submittedName>
</protein>
<comment type="similarity">
    <text evidence="1">Belongs to the sigma-70 factor family. ECF subfamily.</text>
</comment>
<dbReference type="InterPro" id="IPR036388">
    <property type="entry name" value="WH-like_DNA-bd_sf"/>
</dbReference>
<dbReference type="Gene3D" id="1.10.1740.10">
    <property type="match status" value="1"/>
</dbReference>
<dbReference type="InterPro" id="IPR013249">
    <property type="entry name" value="RNA_pol_sigma70_r4_t2"/>
</dbReference>
<evidence type="ECO:0000313" key="8">
    <source>
        <dbReference type="Proteomes" id="UP000198670"/>
    </source>
</evidence>
<evidence type="ECO:0000256" key="1">
    <source>
        <dbReference type="ARBA" id="ARBA00010641"/>
    </source>
</evidence>
<dbReference type="InterPro" id="IPR007627">
    <property type="entry name" value="RNA_pol_sigma70_r2"/>
</dbReference>
<evidence type="ECO:0000256" key="3">
    <source>
        <dbReference type="ARBA" id="ARBA00023082"/>
    </source>
</evidence>
<keyword evidence="2" id="KW-0805">Transcription regulation</keyword>
<sequence length="201" mass="23629">MAMANLLTESQQLEALKAGDHAMFNFFYEKYSLQLYRRLLNMVQVDVIAEELLQELFTKVWERREQLDPLQSFKAYLYRIAERLVYDHYRRLTREAKLERDFVLVSTELYNPIEESIHIKEGRRLVQQALDHLPKQQRRVFTLCKLEGRSYEEVSKLLGISTASINTHISRASKAVRKFILKNRGLASGLLCAYAIMEVIQ</sequence>
<dbReference type="EMBL" id="FOQO01000006">
    <property type="protein sequence ID" value="SFI91862.1"/>
    <property type="molecule type" value="Genomic_DNA"/>
</dbReference>
<dbReference type="GO" id="GO:0006352">
    <property type="term" value="P:DNA-templated transcription initiation"/>
    <property type="evidence" value="ECO:0007669"/>
    <property type="project" value="InterPro"/>
</dbReference>
<dbReference type="GO" id="GO:0016987">
    <property type="term" value="F:sigma factor activity"/>
    <property type="evidence" value="ECO:0007669"/>
    <property type="project" value="UniProtKB-KW"/>
</dbReference>
<dbReference type="Gene3D" id="1.10.10.10">
    <property type="entry name" value="Winged helix-like DNA-binding domain superfamily/Winged helix DNA-binding domain"/>
    <property type="match status" value="1"/>
</dbReference>
<dbReference type="NCBIfam" id="TIGR02937">
    <property type="entry name" value="sigma70-ECF"/>
    <property type="match status" value="1"/>
</dbReference>
<dbReference type="STRING" id="1477437.SAMN05444682_106243"/>
<name>A0A1I3M4I0_9SPHI</name>
<dbReference type="GO" id="GO:0003677">
    <property type="term" value="F:DNA binding"/>
    <property type="evidence" value="ECO:0007669"/>
    <property type="project" value="InterPro"/>
</dbReference>